<dbReference type="Proteomes" id="UP000663651">
    <property type="component" value="Chromosome"/>
</dbReference>
<dbReference type="SUPFAM" id="SSF116734">
    <property type="entry name" value="DNA methylase specificity domain"/>
    <property type="match status" value="1"/>
</dbReference>
<gene>
    <name evidence="3" type="ORF">JZM60_06515</name>
</gene>
<proteinExistence type="predicted"/>
<keyword evidence="1" id="KW-0680">Restriction system</keyword>
<reference evidence="3 4" key="1">
    <citation type="submission" date="2021-03" db="EMBL/GenBank/DDBJ databases">
        <title>Geobacter metallireducens gen. nov. sp. nov., a microorganism capable of coupling the complete oxidation of organic compounds to the reduction of iron and other metals.</title>
        <authorList>
            <person name="Li Y."/>
        </authorList>
    </citation>
    <scope>NUCLEOTIDE SEQUENCE [LARGE SCALE GENOMIC DNA]</scope>
    <source>
        <strain evidence="3 4">Jerry-YX</strain>
    </source>
</reference>
<dbReference type="PANTHER" id="PTHR30408">
    <property type="entry name" value="TYPE-1 RESTRICTION ENZYME ECOKI SPECIFICITY PROTEIN"/>
    <property type="match status" value="1"/>
</dbReference>
<evidence type="ECO:0000256" key="2">
    <source>
        <dbReference type="ARBA" id="ARBA00023125"/>
    </source>
</evidence>
<evidence type="ECO:0000313" key="3">
    <source>
        <dbReference type="EMBL" id="QSV46914.1"/>
    </source>
</evidence>
<keyword evidence="4" id="KW-1185">Reference proteome</keyword>
<evidence type="ECO:0000256" key="1">
    <source>
        <dbReference type="ARBA" id="ARBA00022747"/>
    </source>
</evidence>
<dbReference type="RefSeq" id="WP_207164692.1">
    <property type="nucleotide sequence ID" value="NZ_CP071382.1"/>
</dbReference>
<accession>A0ABX7Q640</accession>
<keyword evidence="2" id="KW-0238">DNA-binding</keyword>
<evidence type="ECO:0008006" key="5">
    <source>
        <dbReference type="Google" id="ProtNLM"/>
    </source>
</evidence>
<dbReference type="PANTHER" id="PTHR30408:SF12">
    <property type="entry name" value="TYPE I RESTRICTION ENZYME MJAVIII SPECIFICITY SUBUNIT"/>
    <property type="match status" value="1"/>
</dbReference>
<dbReference type="EMBL" id="CP071382">
    <property type="protein sequence ID" value="QSV46914.1"/>
    <property type="molecule type" value="Genomic_DNA"/>
</dbReference>
<organism evidence="3 4">
    <name type="scientific">Geobacter benzoatilyticus</name>
    <dbReference type="NCBI Taxonomy" id="2815309"/>
    <lineage>
        <taxon>Bacteria</taxon>
        <taxon>Pseudomonadati</taxon>
        <taxon>Thermodesulfobacteriota</taxon>
        <taxon>Desulfuromonadia</taxon>
        <taxon>Geobacterales</taxon>
        <taxon>Geobacteraceae</taxon>
        <taxon>Geobacter</taxon>
    </lineage>
</organism>
<dbReference type="Gene3D" id="3.90.220.20">
    <property type="entry name" value="DNA methylase specificity domains"/>
    <property type="match status" value="1"/>
</dbReference>
<protein>
    <recommendedName>
        <fullName evidence="5">Type I restriction modification DNA specificity domain-containing protein</fullName>
    </recommendedName>
</protein>
<sequence length="191" mass="21083">MKTLLQNIATVQSGYSFRSRLESMDSGAIAVIQMKDLTSENRVNCDVLARVDMERPKEHHLVEVGDLIFRSRGLTSSSALLLDDPGPAVLAAPLLRIRVTSEAVLPEYLNWYISQRPAQAYLASCAEGTALKMISKQSLECLEVLVPSIGRQHAIVEMAKMATEEQRILAQLAKKRAQFLSGKLIMLAEGE</sequence>
<dbReference type="InterPro" id="IPR044946">
    <property type="entry name" value="Restrct_endonuc_typeI_TRD_sf"/>
</dbReference>
<evidence type="ECO:0000313" key="4">
    <source>
        <dbReference type="Proteomes" id="UP000663651"/>
    </source>
</evidence>
<name>A0ABX7Q640_9BACT</name>
<dbReference type="InterPro" id="IPR052021">
    <property type="entry name" value="Type-I_RS_S_subunit"/>
</dbReference>